<organism evidence="2 3">
    <name type="scientific">Capsicum annuum</name>
    <name type="common">Capsicum pepper</name>
    <dbReference type="NCBI Taxonomy" id="4072"/>
    <lineage>
        <taxon>Eukaryota</taxon>
        <taxon>Viridiplantae</taxon>
        <taxon>Streptophyta</taxon>
        <taxon>Embryophyta</taxon>
        <taxon>Tracheophyta</taxon>
        <taxon>Spermatophyta</taxon>
        <taxon>Magnoliopsida</taxon>
        <taxon>eudicotyledons</taxon>
        <taxon>Gunneridae</taxon>
        <taxon>Pentapetalae</taxon>
        <taxon>asterids</taxon>
        <taxon>lamiids</taxon>
        <taxon>Solanales</taxon>
        <taxon>Solanaceae</taxon>
        <taxon>Solanoideae</taxon>
        <taxon>Capsiceae</taxon>
        <taxon>Capsicum</taxon>
    </lineage>
</organism>
<feature type="region of interest" description="Disordered" evidence="1">
    <location>
        <begin position="162"/>
        <end position="185"/>
    </location>
</feature>
<sequence length="236" mass="26444">MRALQLFAADEGEASFVAPNIFLVNQPSLNEEEVGIETDAESEEEDNNEPVLIDYDSEELEFFRKEKHREVNDQLDMFLELEKVDPDHAMEPPEIQKMIGRSKVKRTREKAESRKREGVWSASRKGLKMTCGHYGALGHNQRKCPLLNKSKEPVQDVRVLAPQDSQESGVFMPTPGCVASSSQQTKSVGPELHVASLSIAVVDTDGDESEEDEQPTMQPKRISKSKTKAKAKKVPH</sequence>
<dbReference type="Gramene" id="PHT65250">
    <property type="protein sequence ID" value="PHT65250"/>
    <property type="gene ID" value="T459_29675"/>
</dbReference>
<proteinExistence type="predicted"/>
<dbReference type="Proteomes" id="UP000222542">
    <property type="component" value="Unassembled WGS sequence"/>
</dbReference>
<evidence type="ECO:0000313" key="3">
    <source>
        <dbReference type="Proteomes" id="UP000222542"/>
    </source>
</evidence>
<name>A0A2G2Y692_CAPAN</name>
<reference evidence="2 3" key="2">
    <citation type="journal article" date="2017" name="Genome Biol.">
        <title>New reference genome sequences of hot pepper reveal the massive evolution of plant disease-resistance genes by retroduplication.</title>
        <authorList>
            <person name="Kim S."/>
            <person name="Park J."/>
            <person name="Yeom S.I."/>
            <person name="Kim Y.M."/>
            <person name="Seo E."/>
            <person name="Kim K.T."/>
            <person name="Kim M.S."/>
            <person name="Lee J.M."/>
            <person name="Cheong K."/>
            <person name="Shin H.S."/>
            <person name="Kim S.B."/>
            <person name="Han K."/>
            <person name="Lee J."/>
            <person name="Park M."/>
            <person name="Lee H.A."/>
            <person name="Lee H.Y."/>
            <person name="Lee Y."/>
            <person name="Oh S."/>
            <person name="Lee J.H."/>
            <person name="Choi E."/>
            <person name="Choi E."/>
            <person name="Lee S.E."/>
            <person name="Jeon J."/>
            <person name="Kim H."/>
            <person name="Choi G."/>
            <person name="Song H."/>
            <person name="Lee J."/>
            <person name="Lee S.C."/>
            <person name="Kwon J.K."/>
            <person name="Lee H.Y."/>
            <person name="Koo N."/>
            <person name="Hong Y."/>
            <person name="Kim R.W."/>
            <person name="Kang W.H."/>
            <person name="Huh J.H."/>
            <person name="Kang B.C."/>
            <person name="Yang T.J."/>
            <person name="Lee Y.H."/>
            <person name="Bennetzen J.L."/>
            <person name="Choi D."/>
        </authorList>
    </citation>
    <scope>NUCLEOTIDE SEQUENCE [LARGE SCALE GENOMIC DNA]</scope>
    <source>
        <strain evidence="3">cv. CM334</strain>
    </source>
</reference>
<accession>A0A2G2Y692</accession>
<comment type="caution">
    <text evidence="2">The sequence shown here is derived from an EMBL/GenBank/DDBJ whole genome shotgun (WGS) entry which is preliminary data.</text>
</comment>
<evidence type="ECO:0000313" key="2">
    <source>
        <dbReference type="EMBL" id="PHT65250.1"/>
    </source>
</evidence>
<feature type="region of interest" description="Disordered" evidence="1">
    <location>
        <begin position="84"/>
        <end position="122"/>
    </location>
</feature>
<feature type="compositionally biased region" description="Basic and acidic residues" evidence="1">
    <location>
        <begin position="109"/>
        <end position="118"/>
    </location>
</feature>
<dbReference type="AlphaFoldDB" id="A0A2G2Y692"/>
<feature type="compositionally biased region" description="Acidic residues" evidence="1">
    <location>
        <begin position="204"/>
        <end position="214"/>
    </location>
</feature>
<dbReference type="STRING" id="4072.A0A2G2Y692"/>
<feature type="compositionally biased region" description="Basic residues" evidence="1">
    <location>
        <begin position="221"/>
        <end position="236"/>
    </location>
</feature>
<evidence type="ECO:0000256" key="1">
    <source>
        <dbReference type="SAM" id="MobiDB-lite"/>
    </source>
</evidence>
<keyword evidence="3" id="KW-1185">Reference proteome</keyword>
<protein>
    <submittedName>
        <fullName evidence="2">Uncharacterized protein</fullName>
    </submittedName>
</protein>
<dbReference type="PANTHER" id="PTHR31619:SF5">
    <property type="entry name" value="4-HYDROXY-3-METHYLBUT-2-ENYL DIPHOSPHATE REDUCTASE, CHLOROPLASTIC"/>
    <property type="match status" value="1"/>
</dbReference>
<gene>
    <name evidence="2" type="ORF">T459_29675</name>
</gene>
<dbReference type="EMBL" id="AYRZ02000012">
    <property type="protein sequence ID" value="PHT65250.1"/>
    <property type="molecule type" value="Genomic_DNA"/>
</dbReference>
<dbReference type="PANTHER" id="PTHR31619">
    <property type="entry name" value="4-HYDROXY-3-METHYLBUT-2-ENYL DIPHOSPHATE REDUCTASE, CHLOROPLASTIC"/>
    <property type="match status" value="1"/>
</dbReference>
<reference evidence="2 3" key="1">
    <citation type="journal article" date="2014" name="Nat. Genet.">
        <title>Genome sequence of the hot pepper provides insights into the evolution of pungency in Capsicum species.</title>
        <authorList>
            <person name="Kim S."/>
            <person name="Park M."/>
            <person name="Yeom S.I."/>
            <person name="Kim Y.M."/>
            <person name="Lee J.M."/>
            <person name="Lee H.A."/>
            <person name="Seo E."/>
            <person name="Choi J."/>
            <person name="Cheong K."/>
            <person name="Kim K.T."/>
            <person name="Jung K."/>
            <person name="Lee G.W."/>
            <person name="Oh S.K."/>
            <person name="Bae C."/>
            <person name="Kim S.B."/>
            <person name="Lee H.Y."/>
            <person name="Kim S.Y."/>
            <person name="Kim M.S."/>
            <person name="Kang B.C."/>
            <person name="Jo Y.D."/>
            <person name="Yang H.B."/>
            <person name="Jeong H.J."/>
            <person name="Kang W.H."/>
            <person name="Kwon J.K."/>
            <person name="Shin C."/>
            <person name="Lim J.Y."/>
            <person name="Park J.H."/>
            <person name="Huh J.H."/>
            <person name="Kim J.S."/>
            <person name="Kim B.D."/>
            <person name="Cohen O."/>
            <person name="Paran I."/>
            <person name="Suh M.C."/>
            <person name="Lee S.B."/>
            <person name="Kim Y.K."/>
            <person name="Shin Y."/>
            <person name="Noh S.J."/>
            <person name="Park J."/>
            <person name="Seo Y.S."/>
            <person name="Kwon S.Y."/>
            <person name="Kim H.A."/>
            <person name="Park J.M."/>
            <person name="Kim H.J."/>
            <person name="Choi S.B."/>
            <person name="Bosland P.W."/>
            <person name="Reeves G."/>
            <person name="Jo S.H."/>
            <person name="Lee B.W."/>
            <person name="Cho H.T."/>
            <person name="Choi H.S."/>
            <person name="Lee M.S."/>
            <person name="Yu Y."/>
            <person name="Do Choi Y."/>
            <person name="Park B.S."/>
            <person name="van Deynze A."/>
            <person name="Ashrafi H."/>
            <person name="Hill T."/>
            <person name="Kim W.T."/>
            <person name="Pai H.S."/>
            <person name="Ahn H.K."/>
            <person name="Yeam I."/>
            <person name="Giovannoni J.J."/>
            <person name="Rose J.K."/>
            <person name="Sorensen I."/>
            <person name="Lee S.J."/>
            <person name="Kim R.W."/>
            <person name="Choi I.Y."/>
            <person name="Choi B.S."/>
            <person name="Lim J.S."/>
            <person name="Lee Y.H."/>
            <person name="Choi D."/>
        </authorList>
    </citation>
    <scope>NUCLEOTIDE SEQUENCE [LARGE SCALE GENOMIC DNA]</scope>
    <source>
        <strain evidence="3">cv. CM334</strain>
    </source>
</reference>
<feature type="region of interest" description="Disordered" evidence="1">
    <location>
        <begin position="203"/>
        <end position="236"/>
    </location>
</feature>